<feature type="transmembrane region" description="Helical" evidence="2">
    <location>
        <begin position="6"/>
        <end position="22"/>
    </location>
</feature>
<feature type="domain" description="Phosphoribosyltransferase" evidence="3">
    <location>
        <begin position="196"/>
        <end position="242"/>
    </location>
</feature>
<dbReference type="Pfam" id="PF00156">
    <property type="entry name" value="Pribosyltran"/>
    <property type="match status" value="1"/>
</dbReference>
<sequence>MFIAVITIIMIITIMFLIDLFFPKFCLGCGYIGVYVCSSCFKKLELIKQDTCFYCKKPSLFGLTHPNCSKTHNIDGLLTIYHYNPLLKKIIKNIKYRLAVQVWQEFYKIIEPQVILKLGFYKRLSQDFVIQPIPLSKIKYNERGFNQASLISTFFQKFLHYSIGDLLIRKKEISAQAQIKNKKGRYFNVQGAFAIKPDRRGLIYQTPNIIVIDDVVTSGSTVKEAARVLKKAGIKKVYVLALAKG</sequence>
<dbReference type="SUPFAM" id="SSF53271">
    <property type="entry name" value="PRTase-like"/>
    <property type="match status" value="1"/>
</dbReference>
<gene>
    <name evidence="4" type="ORF">COT02_05760</name>
</gene>
<organism evidence="4 5">
    <name type="scientific">Candidatus Roizmanbacteria bacterium CG07_land_8_20_14_0_80_34_15</name>
    <dbReference type="NCBI Taxonomy" id="1974849"/>
    <lineage>
        <taxon>Bacteria</taxon>
        <taxon>Candidatus Roizmaniibacteriota</taxon>
    </lineage>
</organism>
<comment type="similarity">
    <text evidence="1">Belongs to the ComF/GntX family.</text>
</comment>
<dbReference type="InterPro" id="IPR000836">
    <property type="entry name" value="PRTase_dom"/>
</dbReference>
<dbReference type="Proteomes" id="UP000230184">
    <property type="component" value="Unassembled WGS sequence"/>
</dbReference>
<evidence type="ECO:0000256" key="2">
    <source>
        <dbReference type="SAM" id="Phobius"/>
    </source>
</evidence>
<dbReference type="PANTHER" id="PTHR47505:SF1">
    <property type="entry name" value="DNA UTILIZATION PROTEIN YHGH"/>
    <property type="match status" value="1"/>
</dbReference>
<keyword evidence="2" id="KW-0812">Transmembrane</keyword>
<name>A0A2M6YSL8_9BACT</name>
<evidence type="ECO:0000259" key="3">
    <source>
        <dbReference type="Pfam" id="PF00156"/>
    </source>
</evidence>
<evidence type="ECO:0000313" key="4">
    <source>
        <dbReference type="EMBL" id="PIU36497.1"/>
    </source>
</evidence>
<comment type="caution">
    <text evidence="4">The sequence shown here is derived from an EMBL/GenBank/DDBJ whole genome shotgun (WGS) entry which is preliminary data.</text>
</comment>
<keyword evidence="2" id="KW-1133">Transmembrane helix</keyword>
<dbReference type="AlphaFoldDB" id="A0A2M6YSL8"/>
<dbReference type="PANTHER" id="PTHR47505">
    <property type="entry name" value="DNA UTILIZATION PROTEIN YHGH"/>
    <property type="match status" value="1"/>
</dbReference>
<reference evidence="5" key="1">
    <citation type="submission" date="2017-09" db="EMBL/GenBank/DDBJ databases">
        <title>Depth-based differentiation of microbial function through sediment-hosted aquifers and enrichment of novel symbionts in the deep terrestrial subsurface.</title>
        <authorList>
            <person name="Probst A.J."/>
            <person name="Ladd B."/>
            <person name="Jarett J.K."/>
            <person name="Geller-Mcgrath D.E."/>
            <person name="Sieber C.M.K."/>
            <person name="Emerson J.B."/>
            <person name="Anantharaman K."/>
            <person name="Thomas B.C."/>
            <person name="Malmstrom R."/>
            <person name="Stieglmeier M."/>
            <person name="Klingl A."/>
            <person name="Woyke T."/>
            <person name="Ryan C.M."/>
            <person name="Banfield J.F."/>
        </authorList>
    </citation>
    <scope>NUCLEOTIDE SEQUENCE [LARGE SCALE GENOMIC DNA]</scope>
</reference>
<accession>A0A2M6YSL8</accession>
<dbReference type="InterPro" id="IPR051910">
    <property type="entry name" value="ComF/GntX_DNA_util-trans"/>
</dbReference>
<dbReference type="CDD" id="cd06223">
    <property type="entry name" value="PRTases_typeI"/>
    <property type="match status" value="1"/>
</dbReference>
<evidence type="ECO:0000256" key="1">
    <source>
        <dbReference type="ARBA" id="ARBA00008007"/>
    </source>
</evidence>
<keyword evidence="2" id="KW-0472">Membrane</keyword>
<dbReference type="InterPro" id="IPR029057">
    <property type="entry name" value="PRTase-like"/>
</dbReference>
<evidence type="ECO:0000313" key="5">
    <source>
        <dbReference type="Proteomes" id="UP000230184"/>
    </source>
</evidence>
<protein>
    <recommendedName>
        <fullName evidence="3">Phosphoribosyltransferase domain-containing protein</fullName>
    </recommendedName>
</protein>
<proteinExistence type="inferred from homology"/>
<dbReference type="EMBL" id="PEWY01000163">
    <property type="protein sequence ID" value="PIU36497.1"/>
    <property type="molecule type" value="Genomic_DNA"/>
</dbReference>
<dbReference type="Gene3D" id="3.40.50.2020">
    <property type="match status" value="1"/>
</dbReference>